<evidence type="ECO:0000313" key="1">
    <source>
        <dbReference type="EMBL" id="KAK9169225.1"/>
    </source>
</evidence>
<protein>
    <recommendedName>
        <fullName evidence="3">Retrotransposon Copia-like N-terminal domain-containing protein</fullName>
    </recommendedName>
</protein>
<reference evidence="1 2" key="1">
    <citation type="submission" date="2024-01" db="EMBL/GenBank/DDBJ databases">
        <title>Genome assemblies of Stephania.</title>
        <authorList>
            <person name="Yang L."/>
        </authorList>
    </citation>
    <scope>NUCLEOTIDE SEQUENCE [LARGE SCALE GENOMIC DNA]</scope>
    <source>
        <strain evidence="1">YNDBR</strain>
        <tissue evidence="1">Leaf</tissue>
    </source>
</reference>
<proteinExistence type="predicted"/>
<accession>A0AAP0Q6E3</accession>
<dbReference type="Proteomes" id="UP001420932">
    <property type="component" value="Unassembled WGS sequence"/>
</dbReference>
<sequence length="127" mass="14366">MVLENSSWTLKKVITIDGKLWIVKIQTSVMADQVNSSSHSSQDSPYSSTNNQSMITPFGNSLNQIMSIKLNDSNFLLWKSIIVPPIEGCRLDGILFGTIKVSPLLTEQGEPYLEYQVWHSRDRMLYA</sequence>
<dbReference type="EMBL" id="JBBNAF010000001">
    <property type="protein sequence ID" value="KAK9169225.1"/>
    <property type="molecule type" value="Genomic_DNA"/>
</dbReference>
<keyword evidence="2" id="KW-1185">Reference proteome</keyword>
<evidence type="ECO:0008006" key="3">
    <source>
        <dbReference type="Google" id="ProtNLM"/>
    </source>
</evidence>
<name>A0AAP0Q6E3_9MAGN</name>
<comment type="caution">
    <text evidence="1">The sequence shown here is derived from an EMBL/GenBank/DDBJ whole genome shotgun (WGS) entry which is preliminary data.</text>
</comment>
<organism evidence="1 2">
    <name type="scientific">Stephania yunnanensis</name>
    <dbReference type="NCBI Taxonomy" id="152371"/>
    <lineage>
        <taxon>Eukaryota</taxon>
        <taxon>Viridiplantae</taxon>
        <taxon>Streptophyta</taxon>
        <taxon>Embryophyta</taxon>
        <taxon>Tracheophyta</taxon>
        <taxon>Spermatophyta</taxon>
        <taxon>Magnoliopsida</taxon>
        <taxon>Ranunculales</taxon>
        <taxon>Menispermaceae</taxon>
        <taxon>Menispermoideae</taxon>
        <taxon>Cissampelideae</taxon>
        <taxon>Stephania</taxon>
    </lineage>
</organism>
<evidence type="ECO:0000313" key="2">
    <source>
        <dbReference type="Proteomes" id="UP001420932"/>
    </source>
</evidence>
<dbReference type="AlphaFoldDB" id="A0AAP0Q6E3"/>
<gene>
    <name evidence="1" type="ORF">Syun_001365</name>
</gene>